<comment type="subunit">
    <text evidence="7">Self-assembles into homopentamers. The capsid has an icosahedral symmetry and consists of 72 capsomers, with each capsomer being a pentamer of L1. Interacts with the minor capsid protein L2; this interaction is necessary for viral genome encapsidation. Interacts with protein E2; this interaction enhances E2-dependent replication and transcription activation.</text>
</comment>
<keyword evidence="5 7" id="KW-0426">Late protein</keyword>
<evidence type="ECO:0000256" key="2">
    <source>
        <dbReference type="ARBA" id="ARBA00022581"/>
    </source>
</evidence>
<evidence type="ECO:0000256" key="1">
    <source>
        <dbReference type="ARBA" id="ARBA00022561"/>
    </source>
</evidence>
<keyword evidence="3 7" id="KW-1161">Viral attachment to host cell</keyword>
<keyword evidence="6 7" id="KW-1160">Virus entry into host cell</keyword>
<keyword evidence="8" id="KW-1145">T=7 icosahedral capsid protein</keyword>
<sequence>MALWMQTQGKLYLPPSKPVAKVLTTDEYVIGTKMYFHGGTDRLLIVGHPHFDVTNGVDDKIVVPKCSGNQFRVMRMMLPDPNKFAIADLNIFNPEKERLVFRLVGVQIDRGGPLGVGATGHPLFNKYVDSENPTTYPEKLDNNKDYRKDLSVDPKQVQLFIVGCAPPTGEYWEIAQPCEDKPLQNGDCPPIELLHSVIEDGDMCEIGFGAVNFRTFQQDRAGTPLDLTNEIAKWPDFVAMTKDIYGDQMFFYGKKEQMYARHLLTRAGIDGDTLPTSTYLNPNRNGDNIAVQKDLGPYCYVTTPSGSLVTSDAQLFNRPYWLYQAQGANNGVLWGNQLFITIVDNTHNTNFNLSIYKQNNSIDYSNYTYKAGDFKTYTRHVEEFDVEIIVELCKVPLDAEVLSHINVMNPQILEDWELSFVPPPPEGIQDTYRYLKSSATKCPPKPSEITSDDPWAKYTFWNIDLREKLSSELSQFPLGKRFLYQNNMLKSRKRVRVDIPQKTKSVKRKRTR</sequence>
<name>A0A385PL35_9PAPI</name>
<dbReference type="InterPro" id="IPR002210">
    <property type="entry name" value="Capsid_L1_Papillomavir"/>
</dbReference>
<keyword evidence="7" id="KW-1015">Disulfide bond</keyword>
<evidence type="ECO:0000256" key="7">
    <source>
        <dbReference type="HAMAP-Rule" id="MF_04002"/>
    </source>
</evidence>
<keyword evidence="2 7" id="KW-0945">Host-virus interaction</keyword>
<dbReference type="GO" id="GO:0075509">
    <property type="term" value="P:endocytosis involved in viral entry into host cell"/>
    <property type="evidence" value="ECO:0007669"/>
    <property type="project" value="UniProtKB-KW"/>
</dbReference>
<evidence type="ECO:0000256" key="8">
    <source>
        <dbReference type="RuleBase" id="RU361248"/>
    </source>
</evidence>
<reference evidence="9" key="1">
    <citation type="journal article" date="2018" name="Nat. Med.">
        <title>Expanded skin virome in DOCK8-deficient patients.</title>
        <authorList>
            <consortium name="NISC Comparative Sequencing Program"/>
            <person name="Tirosh O."/>
            <person name="Conlan S."/>
            <person name="Deming C."/>
            <person name="Lee-Lin S.Q."/>
            <person name="Huang X."/>
            <person name="Su H.C."/>
            <person name="Freeman A.F."/>
            <person name="Segre J.A."/>
            <person name="Kong H.H."/>
        </authorList>
    </citation>
    <scope>NUCLEOTIDE SEQUENCE</scope>
    <source>
        <strain evidence="9">HPV-mSK_246</strain>
    </source>
</reference>
<comment type="function">
    <text evidence="7 8">Forms an icosahedral capsid with a T=7 symmetry and a 50 nm diameter. The capsid is composed of 72 pentamers linked to each other by disulfide bonds and associated with L2 proteins. Binds to heparan sulfate proteoglycans on cell surface of basal layer keratinocytes to provide initial virion attachment. This binding mediates a conformational change in the virus capsid that facilitates efficient infection. The virion enters the host cell via endocytosis. During virus trafficking, L1 protein dissociates from the viral DNA and the genomic DNA is released to the host nucleus. The virion assembly takes place within the cell nucleus. Encapsulates the genomic DNA together with protein L2.</text>
</comment>
<dbReference type="EMBL" id="MH777385">
    <property type="protein sequence ID" value="AYA94747.1"/>
    <property type="molecule type" value="Genomic_DNA"/>
</dbReference>
<feature type="disulfide bond" description="Interchain (with Cys-178)" evidence="7">
    <location>
        <position position="442"/>
    </location>
</feature>
<dbReference type="PRINTS" id="PR00865">
    <property type="entry name" value="HPVCAPSIDL1"/>
</dbReference>
<dbReference type="GO" id="GO:0005198">
    <property type="term" value="F:structural molecule activity"/>
    <property type="evidence" value="ECO:0007669"/>
    <property type="project" value="UniProtKB-UniRule"/>
</dbReference>
<proteinExistence type="inferred from homology"/>
<dbReference type="GO" id="GO:0042025">
    <property type="term" value="C:host cell nucleus"/>
    <property type="evidence" value="ECO:0007669"/>
    <property type="project" value="UniProtKB-SubCell"/>
</dbReference>
<evidence type="ECO:0000256" key="3">
    <source>
        <dbReference type="ARBA" id="ARBA00022804"/>
    </source>
</evidence>
<keyword evidence="7" id="KW-1048">Host nucleus</keyword>
<dbReference type="SUPFAM" id="SSF88648">
    <property type="entry name" value="Group I dsDNA viruses"/>
    <property type="match status" value="1"/>
</dbReference>
<gene>
    <name evidence="7 8" type="primary">L1</name>
</gene>
<dbReference type="InterPro" id="IPR011222">
    <property type="entry name" value="dsDNA_vir_gr_I_capsid"/>
</dbReference>
<feature type="disulfide bond" description="Interchain (with Cys-442)" evidence="7">
    <location>
        <position position="178"/>
    </location>
</feature>
<dbReference type="GO" id="GO:0019062">
    <property type="term" value="P:virion attachment to host cell"/>
    <property type="evidence" value="ECO:0007669"/>
    <property type="project" value="UniProtKB-UniRule"/>
</dbReference>
<keyword evidence="7" id="KW-1164">Virus endocytosis by host</keyword>
<keyword evidence="4 7" id="KW-0946">Virion</keyword>
<accession>A0A385PL35</accession>
<evidence type="ECO:0000256" key="5">
    <source>
        <dbReference type="ARBA" id="ARBA00022921"/>
    </source>
</evidence>
<comment type="similarity">
    <text evidence="7 8">Belongs to the papillomaviridae L1 protein family.</text>
</comment>
<dbReference type="GO" id="GO:0039620">
    <property type="term" value="C:T=7 icosahedral viral capsid"/>
    <property type="evidence" value="ECO:0007669"/>
    <property type="project" value="UniProtKB-UniRule"/>
</dbReference>
<evidence type="ECO:0000313" key="9">
    <source>
        <dbReference type="EMBL" id="AYA94747.1"/>
    </source>
</evidence>
<dbReference type="InterPro" id="IPR036973">
    <property type="entry name" value="Capsid_L1_sf_Papillomavir"/>
</dbReference>
<keyword evidence="1 7" id="KW-0167">Capsid protein</keyword>
<comment type="subcellular location">
    <subcellularLocation>
        <location evidence="7">Virion</location>
    </subcellularLocation>
    <subcellularLocation>
        <location evidence="7">Host nucleus</location>
    </subcellularLocation>
</comment>
<protein>
    <recommendedName>
        <fullName evidence="7 8">Major capsid protein L1</fullName>
    </recommendedName>
</protein>
<evidence type="ECO:0000256" key="6">
    <source>
        <dbReference type="ARBA" id="ARBA00023296"/>
    </source>
</evidence>
<evidence type="ECO:0000256" key="4">
    <source>
        <dbReference type="ARBA" id="ARBA00022844"/>
    </source>
</evidence>
<organism evidence="9">
    <name type="scientific">Human papillomavirus</name>
    <dbReference type="NCBI Taxonomy" id="10566"/>
    <lineage>
        <taxon>Viruses</taxon>
        <taxon>Monodnaviria</taxon>
        <taxon>Shotokuvirae</taxon>
        <taxon>Cossaviricota</taxon>
        <taxon>Papovaviricetes</taxon>
        <taxon>Zurhausenvirales</taxon>
        <taxon>Papillomaviridae</taxon>
    </lineage>
</organism>
<dbReference type="Gene3D" id="2.60.175.20">
    <property type="entry name" value="Major capsid L1 (late) superfamily, Papillomavirus"/>
    <property type="match status" value="2"/>
</dbReference>
<dbReference type="Pfam" id="PF00500">
    <property type="entry name" value="Late_protein_L1"/>
    <property type="match status" value="1"/>
</dbReference>
<keyword evidence="7" id="KW-1162">Viral penetration into host cytoplasm</keyword>
<dbReference type="HAMAP" id="MF_04002">
    <property type="entry name" value="PPV_L1"/>
    <property type="match status" value="1"/>
</dbReference>